<feature type="domain" description="DUF5060" evidence="1">
    <location>
        <begin position="49"/>
        <end position="117"/>
    </location>
</feature>
<reference evidence="2 3" key="1">
    <citation type="submission" date="2023-07" db="EMBL/GenBank/DDBJ databases">
        <title>Comparative genomics of wheat-associated soil bacteria to identify genetic determinants of phenazine resistance.</title>
        <authorList>
            <person name="Mouncey N."/>
        </authorList>
    </citation>
    <scope>NUCLEOTIDE SEQUENCE [LARGE SCALE GENOMIC DNA]</scope>
    <source>
        <strain evidence="2 3">W4I9-1</strain>
    </source>
</reference>
<dbReference type="InterPro" id="IPR032260">
    <property type="entry name" value="DUF5060"/>
</dbReference>
<dbReference type="AlphaFoldDB" id="A0AAW8ETN4"/>
<dbReference type="Gene3D" id="2.60.40.10">
    <property type="entry name" value="Immunoglobulins"/>
    <property type="match status" value="1"/>
</dbReference>
<name>A0AAW8ETN4_9MICO</name>
<dbReference type="Pfam" id="PF16586">
    <property type="entry name" value="DUF5060"/>
    <property type="match status" value="1"/>
</dbReference>
<keyword evidence="3" id="KW-1185">Reference proteome</keyword>
<dbReference type="GO" id="GO:0005975">
    <property type="term" value="P:carbohydrate metabolic process"/>
    <property type="evidence" value="ECO:0007669"/>
    <property type="project" value="UniProtKB-ARBA"/>
</dbReference>
<dbReference type="EMBL" id="JAUSXV010000001">
    <property type="protein sequence ID" value="MDQ0646224.1"/>
    <property type="molecule type" value="Genomic_DNA"/>
</dbReference>
<sequence>MPTRLHAHGPRARARWRLTALASAIVVVVSSLLSTGSAVASPPLKPMSVQQWHVAEYTFVSDVNYAAPFTDVEVTATFTHSSDGQVISRPAFWDGGKKWKVRFAPTELGEWTFVTSSSDTTNAGLHHRQGVIQVSPNTSTEDIYQHGFLQVADSGRDLSYDDGVPLLLSG</sequence>
<evidence type="ECO:0000259" key="1">
    <source>
        <dbReference type="Pfam" id="PF16586"/>
    </source>
</evidence>
<proteinExistence type="predicted"/>
<evidence type="ECO:0000313" key="2">
    <source>
        <dbReference type="EMBL" id="MDQ0646224.1"/>
    </source>
</evidence>
<organism evidence="2 3">
    <name type="scientific">Microbacterium natoriense</name>
    <dbReference type="NCBI Taxonomy" id="284570"/>
    <lineage>
        <taxon>Bacteria</taxon>
        <taxon>Bacillati</taxon>
        <taxon>Actinomycetota</taxon>
        <taxon>Actinomycetes</taxon>
        <taxon>Micrococcales</taxon>
        <taxon>Microbacteriaceae</taxon>
        <taxon>Microbacterium</taxon>
    </lineage>
</organism>
<accession>A0AAW8ETN4</accession>
<dbReference type="Proteomes" id="UP001244427">
    <property type="component" value="Unassembled WGS sequence"/>
</dbReference>
<dbReference type="InterPro" id="IPR013783">
    <property type="entry name" value="Ig-like_fold"/>
</dbReference>
<protein>
    <recommendedName>
        <fullName evidence="1">DUF5060 domain-containing protein</fullName>
    </recommendedName>
</protein>
<comment type="caution">
    <text evidence="2">The sequence shown here is derived from an EMBL/GenBank/DDBJ whole genome shotgun (WGS) entry which is preliminary data.</text>
</comment>
<gene>
    <name evidence="2" type="ORF">QFZ53_000420</name>
</gene>
<evidence type="ECO:0000313" key="3">
    <source>
        <dbReference type="Proteomes" id="UP001244427"/>
    </source>
</evidence>